<evidence type="ECO:0000313" key="2">
    <source>
        <dbReference type="Proteomes" id="UP000499080"/>
    </source>
</evidence>
<dbReference type="EMBL" id="BGPR01028124">
    <property type="protein sequence ID" value="GBN99078.1"/>
    <property type="molecule type" value="Genomic_DNA"/>
</dbReference>
<accession>A0A4Y2TEL6</accession>
<gene>
    <name evidence="1" type="ORF">AVEN_24646_1</name>
</gene>
<proteinExistence type="predicted"/>
<protein>
    <submittedName>
        <fullName evidence="1">Uncharacterized protein</fullName>
    </submittedName>
</protein>
<organism evidence="1 2">
    <name type="scientific">Araneus ventricosus</name>
    <name type="common">Orbweaver spider</name>
    <name type="synonym">Epeira ventricosa</name>
    <dbReference type="NCBI Taxonomy" id="182803"/>
    <lineage>
        <taxon>Eukaryota</taxon>
        <taxon>Metazoa</taxon>
        <taxon>Ecdysozoa</taxon>
        <taxon>Arthropoda</taxon>
        <taxon>Chelicerata</taxon>
        <taxon>Arachnida</taxon>
        <taxon>Araneae</taxon>
        <taxon>Araneomorphae</taxon>
        <taxon>Entelegynae</taxon>
        <taxon>Araneoidea</taxon>
        <taxon>Araneidae</taxon>
        <taxon>Araneus</taxon>
    </lineage>
</organism>
<comment type="caution">
    <text evidence="1">The sequence shown here is derived from an EMBL/GenBank/DDBJ whole genome shotgun (WGS) entry which is preliminary data.</text>
</comment>
<dbReference type="Proteomes" id="UP000499080">
    <property type="component" value="Unassembled WGS sequence"/>
</dbReference>
<name>A0A4Y2TEL6_ARAVE</name>
<dbReference type="AlphaFoldDB" id="A0A4Y2TEL6"/>
<keyword evidence="2" id="KW-1185">Reference proteome</keyword>
<reference evidence="1 2" key="1">
    <citation type="journal article" date="2019" name="Sci. Rep.">
        <title>Orb-weaving spider Araneus ventricosus genome elucidates the spidroin gene catalogue.</title>
        <authorList>
            <person name="Kono N."/>
            <person name="Nakamura H."/>
            <person name="Ohtoshi R."/>
            <person name="Moran D.A.P."/>
            <person name="Shinohara A."/>
            <person name="Yoshida Y."/>
            <person name="Fujiwara M."/>
            <person name="Mori M."/>
            <person name="Tomita M."/>
            <person name="Arakawa K."/>
        </authorList>
    </citation>
    <scope>NUCLEOTIDE SEQUENCE [LARGE SCALE GENOMIC DNA]</scope>
</reference>
<sequence>MFRNWSGGNSTHTINKLSWIFTIDLFLSFGGLLRRPFSFSGHKILWVIYRSNCTDRTFRQPDPLGYCASSSSAFKTSSHADSNPYTPSPILWFSLLSERLGPPTIVF</sequence>
<evidence type="ECO:0000313" key="1">
    <source>
        <dbReference type="EMBL" id="GBN99078.1"/>
    </source>
</evidence>